<dbReference type="EMBL" id="BSRZ01000004">
    <property type="protein sequence ID" value="GLW64027.1"/>
    <property type="molecule type" value="Genomic_DNA"/>
</dbReference>
<reference evidence="2" key="1">
    <citation type="submission" date="2023-02" db="EMBL/GenBank/DDBJ databases">
        <title>Actinomadura rubrobrunea NBRC 14622.</title>
        <authorList>
            <person name="Ichikawa N."/>
            <person name="Sato H."/>
            <person name="Tonouchi N."/>
        </authorList>
    </citation>
    <scope>NUCLEOTIDE SEQUENCE</scope>
    <source>
        <strain evidence="2">NBRC 14622</strain>
    </source>
</reference>
<organism evidence="2 3">
    <name type="scientific">Actinomadura rubrobrunea</name>
    <dbReference type="NCBI Taxonomy" id="115335"/>
    <lineage>
        <taxon>Bacteria</taxon>
        <taxon>Bacillati</taxon>
        <taxon>Actinomycetota</taxon>
        <taxon>Actinomycetes</taxon>
        <taxon>Streptosporangiales</taxon>
        <taxon>Thermomonosporaceae</taxon>
        <taxon>Actinomadura</taxon>
    </lineage>
</organism>
<dbReference type="Proteomes" id="UP001165124">
    <property type="component" value="Unassembled WGS sequence"/>
</dbReference>
<gene>
    <name evidence="2" type="ORF">Arub01_22710</name>
</gene>
<comment type="caution">
    <text evidence="2">The sequence shown here is derived from an EMBL/GenBank/DDBJ whole genome shotgun (WGS) entry which is preliminary data.</text>
</comment>
<evidence type="ECO:0000313" key="2">
    <source>
        <dbReference type="EMBL" id="GLW64027.1"/>
    </source>
</evidence>
<sequence length="187" mass="20115">MALGRRVSKDVAERYAADERLAATYRERLAAAAEAESALRAAETEGRPAEELRALSVNCVPRIRGNRQAVGGIPGGVLRRRWVSGRERAPPRHLGAWSARRPWLLAGDVSWVSWTGGGCRGGRARRPADGVRGSGRAAAHGNAGGAAVVTARRRRCAPQRFTETFSYPSASFLGTCARRRRSRAGIG</sequence>
<feature type="compositionally biased region" description="Low complexity" evidence="1">
    <location>
        <begin position="130"/>
        <end position="142"/>
    </location>
</feature>
<name>A0A9W6PUU4_9ACTN</name>
<accession>A0A9W6PUU4</accession>
<protein>
    <submittedName>
        <fullName evidence="2">Uncharacterized protein</fullName>
    </submittedName>
</protein>
<dbReference type="AlphaFoldDB" id="A0A9W6PUU4"/>
<evidence type="ECO:0000313" key="3">
    <source>
        <dbReference type="Proteomes" id="UP001165124"/>
    </source>
</evidence>
<feature type="region of interest" description="Disordered" evidence="1">
    <location>
        <begin position="122"/>
        <end position="142"/>
    </location>
</feature>
<evidence type="ECO:0000256" key="1">
    <source>
        <dbReference type="SAM" id="MobiDB-lite"/>
    </source>
</evidence>
<keyword evidence="3" id="KW-1185">Reference proteome</keyword>
<proteinExistence type="predicted"/>